<dbReference type="KEGG" id="rmb:K529_013720"/>
<proteinExistence type="predicted"/>
<name>A0A1B1A5H5_9RHOB</name>
<feature type="transmembrane region" description="Helical" evidence="1">
    <location>
        <begin position="319"/>
        <end position="337"/>
    </location>
</feature>
<dbReference type="EMBL" id="CP015230">
    <property type="protein sequence ID" value="ANP41833.1"/>
    <property type="molecule type" value="Genomic_DNA"/>
</dbReference>
<evidence type="ECO:0000313" key="3">
    <source>
        <dbReference type="Proteomes" id="UP000013243"/>
    </source>
</evidence>
<dbReference type="OrthoDB" id="7264924at2"/>
<dbReference type="RefSeq" id="WP_005626576.1">
    <property type="nucleotide sequence ID" value="NZ_CP015230.1"/>
</dbReference>
<reference evidence="2 3" key="1">
    <citation type="journal article" date="2016" name="ISME J.">
        <title>Global occurrence and heterogeneity of the Roseobacter-clade species Ruegeria mobilis.</title>
        <authorList>
            <person name="Sonnenschein E."/>
            <person name="Gram L."/>
        </authorList>
    </citation>
    <scope>NUCLEOTIDE SEQUENCE [LARGE SCALE GENOMIC DNA]</scope>
    <source>
        <strain evidence="2 3">F1926</strain>
    </source>
</reference>
<dbReference type="GeneID" id="28250912"/>
<feature type="transmembrane region" description="Helical" evidence="1">
    <location>
        <begin position="85"/>
        <end position="109"/>
    </location>
</feature>
<feature type="transmembrane region" description="Helical" evidence="1">
    <location>
        <begin position="259"/>
        <end position="279"/>
    </location>
</feature>
<organism evidence="2 3">
    <name type="scientific">Tritonibacter mobilis F1926</name>
    <dbReference type="NCBI Taxonomy" id="1265309"/>
    <lineage>
        <taxon>Bacteria</taxon>
        <taxon>Pseudomonadati</taxon>
        <taxon>Pseudomonadota</taxon>
        <taxon>Alphaproteobacteria</taxon>
        <taxon>Rhodobacterales</taxon>
        <taxon>Paracoccaceae</taxon>
        <taxon>Tritonibacter</taxon>
    </lineage>
</organism>
<evidence type="ECO:0008006" key="4">
    <source>
        <dbReference type="Google" id="ProtNLM"/>
    </source>
</evidence>
<dbReference type="Proteomes" id="UP000013243">
    <property type="component" value="Chromosome"/>
</dbReference>
<gene>
    <name evidence="2" type="ORF">K529_013720</name>
</gene>
<feature type="transmembrane region" description="Helical" evidence="1">
    <location>
        <begin position="61"/>
        <end position="78"/>
    </location>
</feature>
<feature type="transmembrane region" description="Helical" evidence="1">
    <location>
        <begin position="344"/>
        <end position="362"/>
    </location>
</feature>
<feature type="transmembrane region" description="Helical" evidence="1">
    <location>
        <begin position="230"/>
        <end position="247"/>
    </location>
</feature>
<sequence length="399" mass="43372">MMHVIADTDALVADGTLTQDQARVLEARSRDVMVSMAVNAILFCGIIAAIAGFIVWLAEPLAVTVTGALMLAAGLAVLSRGGTTYAIFGNSAVLIGVGMLLGGASVELIDKYEGVAGWILTPAGLLVTVISLWRWRMGGWSARFVLGTVMMMGLAMHLGGIEALVHQYDLGAPLRNLVLLYYAAALGVAGWQLDVRLITATALIPFAQVLETGTAYFHAVYAFYSPEPTLTILQMGLLITVCIWVSLGAMERDARHLRILAVMGFIVANLCALVGSLWGDYVGEHLWGPGRYRSGWTDYDSYSAARDAFHATAFRISDLTYSVLWALALVAMIIWSAMRHQRALFNAALTFAAIHFYTQMFESFSDEPLAYVIGGLGAIPLAWGIWRLNHWMVSRQDQT</sequence>
<feature type="transmembrane region" description="Helical" evidence="1">
    <location>
        <begin position="368"/>
        <end position="386"/>
    </location>
</feature>
<accession>A0A1B1A5H5</accession>
<evidence type="ECO:0000313" key="2">
    <source>
        <dbReference type="EMBL" id="ANP41833.1"/>
    </source>
</evidence>
<keyword evidence="1" id="KW-1133">Transmembrane helix</keyword>
<feature type="transmembrane region" description="Helical" evidence="1">
    <location>
        <begin position="177"/>
        <end position="195"/>
    </location>
</feature>
<feature type="transmembrane region" description="Helical" evidence="1">
    <location>
        <begin position="115"/>
        <end position="133"/>
    </location>
</feature>
<dbReference type="AlphaFoldDB" id="A0A1B1A5H5"/>
<feature type="transmembrane region" description="Helical" evidence="1">
    <location>
        <begin position="145"/>
        <end position="165"/>
    </location>
</feature>
<evidence type="ECO:0000256" key="1">
    <source>
        <dbReference type="SAM" id="Phobius"/>
    </source>
</evidence>
<feature type="transmembrane region" description="Helical" evidence="1">
    <location>
        <begin position="32"/>
        <end position="55"/>
    </location>
</feature>
<protein>
    <recommendedName>
        <fullName evidence="4">DUF2157 domain-containing protein</fullName>
    </recommendedName>
</protein>
<keyword evidence="1" id="KW-0812">Transmembrane</keyword>
<feature type="transmembrane region" description="Helical" evidence="1">
    <location>
        <begin position="202"/>
        <end position="224"/>
    </location>
</feature>
<keyword evidence="1" id="KW-0472">Membrane</keyword>